<keyword evidence="3" id="KW-0677">Repeat</keyword>
<dbReference type="AlphaFoldDB" id="A0A1R3GI50"/>
<gene>
    <name evidence="6" type="ORF">COLO4_35128</name>
</gene>
<dbReference type="PROSITE" id="PS50294">
    <property type="entry name" value="WD_REPEATS_REGION"/>
    <property type="match status" value="1"/>
</dbReference>
<dbReference type="PANTHER" id="PTHR44083">
    <property type="entry name" value="TOPLESS-RELATED PROTEIN 1-RELATED"/>
    <property type="match status" value="1"/>
</dbReference>
<dbReference type="InterPro" id="IPR001680">
    <property type="entry name" value="WD40_rpt"/>
</dbReference>
<feature type="repeat" description="WD" evidence="4">
    <location>
        <begin position="364"/>
        <end position="405"/>
    </location>
</feature>
<evidence type="ECO:0008006" key="8">
    <source>
        <dbReference type="Google" id="ProtNLM"/>
    </source>
</evidence>
<organism evidence="6 7">
    <name type="scientific">Corchorus olitorius</name>
    <dbReference type="NCBI Taxonomy" id="93759"/>
    <lineage>
        <taxon>Eukaryota</taxon>
        <taxon>Viridiplantae</taxon>
        <taxon>Streptophyta</taxon>
        <taxon>Embryophyta</taxon>
        <taxon>Tracheophyta</taxon>
        <taxon>Spermatophyta</taxon>
        <taxon>Magnoliopsida</taxon>
        <taxon>eudicotyledons</taxon>
        <taxon>Gunneridae</taxon>
        <taxon>Pentapetalae</taxon>
        <taxon>rosids</taxon>
        <taxon>malvids</taxon>
        <taxon>Malvales</taxon>
        <taxon>Malvaceae</taxon>
        <taxon>Grewioideae</taxon>
        <taxon>Apeibeae</taxon>
        <taxon>Corchorus</taxon>
    </lineage>
</organism>
<feature type="compositionally biased region" description="Polar residues" evidence="5">
    <location>
        <begin position="560"/>
        <end position="574"/>
    </location>
</feature>
<dbReference type="STRING" id="93759.A0A1R3GI50"/>
<proteinExistence type="predicted"/>
<dbReference type="PROSITE" id="PS50082">
    <property type="entry name" value="WD_REPEATS_2"/>
    <property type="match status" value="1"/>
</dbReference>
<dbReference type="InterPro" id="IPR011044">
    <property type="entry name" value="Quino_amine_DH_bsu"/>
</dbReference>
<dbReference type="SMART" id="SM00320">
    <property type="entry name" value="WD40"/>
    <property type="match status" value="5"/>
</dbReference>
<dbReference type="InterPro" id="IPR027728">
    <property type="entry name" value="Topless_fam"/>
</dbReference>
<dbReference type="GO" id="GO:0010072">
    <property type="term" value="P:primary shoot apical meristem specification"/>
    <property type="evidence" value="ECO:0007669"/>
    <property type="project" value="UniProtKB-ARBA"/>
</dbReference>
<evidence type="ECO:0000256" key="2">
    <source>
        <dbReference type="ARBA" id="ARBA00022574"/>
    </source>
</evidence>
<keyword evidence="7" id="KW-1185">Reference proteome</keyword>
<dbReference type="PANTHER" id="PTHR44083:SF35">
    <property type="entry name" value="TOPLESS-RELATED PROTEIN 4-LIKE ISOFORM X1"/>
    <property type="match status" value="1"/>
</dbReference>
<protein>
    <recommendedName>
        <fullName evidence="8">Anaphase-promoting complex subunit 4 WD40 domain-containing protein</fullName>
    </recommendedName>
</protein>
<sequence length="574" mass="62106">MAYSADGTRLFSCGTNKEGESYLVEWNESEGAVKRTYFGLGKRSVGVVQFDTTKNRFLAAGDEFTVKFWDMDNLNLLASTPADGGLPSSPSIRFNKEGTLLAVSTDDNGVKILANSDGIRLLRTVENRSFDSSRVAPAAIVKPPNIGTFGSNNAPIGTSIGDRAAPVAAMNSDGRSLVDVKPRIADESVEKSRIWKLTEINEPSQCRSLRLPDSLTAMRVTRLIYTNSGLAILALASNAVHKLWKWQRNDRNLTGKATTSVQPQLWQPPSGILMTNDISDTNPEDAVACFALSKNDSYVMSASGGKISLFNMMTFKTMTTFMPPPPAATFLAFHPQDNNIIAIGMDDSTIQIYNVRVDEVKTKLKGHQKRITGLAFSHTLNVLVSSGADSQLCVWSTDGWEKQASKFLQIPTGRAASPHADTRVQFHLDQIHLLAVHETQIAIYDAPKLECLKQWVPREASGPITHATYSCDSQSIFVSFEDGSVGVLTASTLRLRCRISAAAYLPPNPSLRVYPIVIAANPCDPNQFALGLTDGGVHVVEPLESEGKWGTSPPAENGAGPSTTSATGSEPAQR</sequence>
<evidence type="ECO:0000256" key="5">
    <source>
        <dbReference type="SAM" id="MobiDB-lite"/>
    </source>
</evidence>
<dbReference type="InterPro" id="IPR015943">
    <property type="entry name" value="WD40/YVTN_repeat-like_dom_sf"/>
</dbReference>
<evidence type="ECO:0000256" key="1">
    <source>
        <dbReference type="ARBA" id="ARBA00022491"/>
    </source>
</evidence>
<dbReference type="EMBL" id="AWUE01022490">
    <property type="protein sequence ID" value="OMO57765.1"/>
    <property type="molecule type" value="Genomic_DNA"/>
</dbReference>
<dbReference type="Proteomes" id="UP000187203">
    <property type="component" value="Unassembled WGS sequence"/>
</dbReference>
<dbReference type="OrthoDB" id="6262491at2759"/>
<comment type="caution">
    <text evidence="6">The sequence shown here is derived from an EMBL/GenBank/DDBJ whole genome shotgun (WGS) entry which is preliminary data.</text>
</comment>
<dbReference type="Gene3D" id="2.130.10.10">
    <property type="entry name" value="YVTN repeat-like/Quinoprotein amine dehydrogenase"/>
    <property type="match status" value="2"/>
</dbReference>
<feature type="region of interest" description="Disordered" evidence="5">
    <location>
        <begin position="543"/>
        <end position="574"/>
    </location>
</feature>
<dbReference type="Pfam" id="PF00400">
    <property type="entry name" value="WD40"/>
    <property type="match status" value="1"/>
</dbReference>
<reference evidence="7" key="1">
    <citation type="submission" date="2013-09" db="EMBL/GenBank/DDBJ databases">
        <title>Corchorus olitorius genome sequencing.</title>
        <authorList>
            <person name="Alam M."/>
            <person name="Haque M.S."/>
            <person name="Islam M.S."/>
            <person name="Emdad E.M."/>
            <person name="Islam M.M."/>
            <person name="Ahmed B."/>
            <person name="Halim A."/>
            <person name="Hossen Q.M.M."/>
            <person name="Hossain M.Z."/>
            <person name="Ahmed R."/>
            <person name="Khan M.M."/>
            <person name="Islam R."/>
            <person name="Rashid M.M."/>
            <person name="Khan S.A."/>
            <person name="Rahman M.S."/>
            <person name="Alam M."/>
            <person name="Yahiya A.S."/>
            <person name="Khan M.S."/>
            <person name="Azam M.S."/>
            <person name="Haque T."/>
            <person name="Lashkar M.Z.H."/>
            <person name="Akhand A.I."/>
            <person name="Morshed G."/>
            <person name="Roy S."/>
            <person name="Uddin K.S."/>
            <person name="Rabeya T."/>
            <person name="Hossain A.S."/>
            <person name="Chowdhury A."/>
            <person name="Snigdha A.R."/>
            <person name="Mortoza M.S."/>
            <person name="Matin S.A."/>
            <person name="Hoque S.M.E."/>
            <person name="Islam M.K."/>
            <person name="Roy D.K."/>
            <person name="Haider R."/>
            <person name="Moosa M.M."/>
            <person name="Elias S.M."/>
            <person name="Hasan A.M."/>
            <person name="Jahan S."/>
            <person name="Shafiuddin M."/>
            <person name="Mahmood N."/>
            <person name="Shommy N.S."/>
        </authorList>
    </citation>
    <scope>NUCLEOTIDE SEQUENCE [LARGE SCALE GENOMIC DNA]</scope>
    <source>
        <strain evidence="7">cv. O-4</strain>
    </source>
</reference>
<dbReference type="SUPFAM" id="SSF50998">
    <property type="entry name" value="Quinoprotein alcohol dehydrogenase-like"/>
    <property type="match status" value="1"/>
</dbReference>
<evidence type="ECO:0000313" key="7">
    <source>
        <dbReference type="Proteomes" id="UP000187203"/>
    </source>
</evidence>
<dbReference type="SUPFAM" id="SSF50969">
    <property type="entry name" value="YVTN repeat-like/Quinoprotein amine dehydrogenase"/>
    <property type="match status" value="1"/>
</dbReference>
<keyword evidence="2 4" id="KW-0853">WD repeat</keyword>
<evidence type="ECO:0000256" key="4">
    <source>
        <dbReference type="PROSITE-ProRule" id="PRU00221"/>
    </source>
</evidence>
<dbReference type="FunFam" id="2.130.10.10:FF:000479">
    <property type="entry name" value="Topless-related protein 3"/>
    <property type="match status" value="1"/>
</dbReference>
<accession>A0A1R3GI50</accession>
<evidence type="ECO:0000313" key="6">
    <source>
        <dbReference type="EMBL" id="OMO57765.1"/>
    </source>
</evidence>
<evidence type="ECO:0000256" key="3">
    <source>
        <dbReference type="ARBA" id="ARBA00022737"/>
    </source>
</evidence>
<dbReference type="InterPro" id="IPR011047">
    <property type="entry name" value="Quinoprotein_ADH-like_sf"/>
</dbReference>
<dbReference type="GO" id="GO:0006355">
    <property type="term" value="P:regulation of DNA-templated transcription"/>
    <property type="evidence" value="ECO:0007669"/>
    <property type="project" value="InterPro"/>
</dbReference>
<name>A0A1R3GI50_9ROSI</name>
<keyword evidence="1" id="KW-0678">Repressor</keyword>